<sequence>MADVTQIDDRYTLLRHLGKGFEGDATIYTDNLNNNTVVVKTFFGPSRNPMPSTYIDFFGRQTTQWPTEIPAMLSFSGFERKHGTGHNHGGLHVYKNGLVPVLDYFLLKNSSSPEVSSQQYTWSMVTPYIAGGTLSKLAPRLKQEIAWTPQDLDAKLRPTFLRLVSSLVKLHTRGYCHEDIKPDNLYALTPEHWLLGDLGNVRQLNHQYHFSSGWRQANQWSNCEHNDVRRALKSYMTLLRHGSVSSQEFDIEFYAERQSWSRLYWDFMRRPLYATEFIYLQESGKKPIINSGHGPAQVPGWTSSLPPEVVATAVERELTCTILKTTWKEWWALGGFWQRIPLEKSLVSRRSIER</sequence>
<name>A0A6A6B2Q1_9PEZI</name>
<proteinExistence type="predicted"/>
<dbReference type="OrthoDB" id="5337378at2759"/>
<dbReference type="RefSeq" id="XP_033393809.1">
    <property type="nucleotide sequence ID" value="XM_033537383.1"/>
</dbReference>
<dbReference type="Proteomes" id="UP000799438">
    <property type="component" value="Unassembled WGS sequence"/>
</dbReference>
<dbReference type="Gene3D" id="1.10.510.10">
    <property type="entry name" value="Transferase(Phosphotransferase) domain 1"/>
    <property type="match status" value="1"/>
</dbReference>
<reference evidence="2" key="1">
    <citation type="journal article" date="2020" name="Stud. Mycol.">
        <title>101 Dothideomycetes genomes: a test case for predicting lifestyles and emergence of pathogens.</title>
        <authorList>
            <person name="Haridas S."/>
            <person name="Albert R."/>
            <person name="Binder M."/>
            <person name="Bloem J."/>
            <person name="Labutti K."/>
            <person name="Salamov A."/>
            <person name="Andreopoulos B."/>
            <person name="Baker S."/>
            <person name="Barry K."/>
            <person name="Bills G."/>
            <person name="Bluhm B."/>
            <person name="Cannon C."/>
            <person name="Castanera R."/>
            <person name="Culley D."/>
            <person name="Daum C."/>
            <person name="Ezra D."/>
            <person name="Gonzalez J."/>
            <person name="Henrissat B."/>
            <person name="Kuo A."/>
            <person name="Liang C."/>
            <person name="Lipzen A."/>
            <person name="Lutzoni F."/>
            <person name="Magnuson J."/>
            <person name="Mondo S."/>
            <person name="Nolan M."/>
            <person name="Ohm R."/>
            <person name="Pangilinan J."/>
            <person name="Park H.-J."/>
            <person name="Ramirez L."/>
            <person name="Alfaro M."/>
            <person name="Sun H."/>
            <person name="Tritt A."/>
            <person name="Yoshinaga Y."/>
            <person name="Zwiers L.-H."/>
            <person name="Turgeon B."/>
            <person name="Goodwin S."/>
            <person name="Spatafora J."/>
            <person name="Crous P."/>
            <person name="Grigoriev I."/>
        </authorList>
    </citation>
    <scope>NUCLEOTIDE SEQUENCE</scope>
    <source>
        <strain evidence="2">CBS 121167</strain>
    </source>
</reference>
<dbReference type="SUPFAM" id="SSF56112">
    <property type="entry name" value="Protein kinase-like (PK-like)"/>
    <property type="match status" value="1"/>
</dbReference>
<keyword evidence="3" id="KW-1185">Reference proteome</keyword>
<dbReference type="InterPro" id="IPR000719">
    <property type="entry name" value="Prot_kinase_dom"/>
</dbReference>
<protein>
    <recommendedName>
        <fullName evidence="1">Protein kinase domain-containing protein</fullName>
    </recommendedName>
</protein>
<feature type="domain" description="Protein kinase" evidence="1">
    <location>
        <begin position="11"/>
        <end position="354"/>
    </location>
</feature>
<organism evidence="2 3">
    <name type="scientific">Aplosporella prunicola CBS 121167</name>
    <dbReference type="NCBI Taxonomy" id="1176127"/>
    <lineage>
        <taxon>Eukaryota</taxon>
        <taxon>Fungi</taxon>
        <taxon>Dikarya</taxon>
        <taxon>Ascomycota</taxon>
        <taxon>Pezizomycotina</taxon>
        <taxon>Dothideomycetes</taxon>
        <taxon>Dothideomycetes incertae sedis</taxon>
        <taxon>Botryosphaeriales</taxon>
        <taxon>Aplosporellaceae</taxon>
        <taxon>Aplosporella</taxon>
    </lineage>
</organism>
<dbReference type="GO" id="GO:0004672">
    <property type="term" value="F:protein kinase activity"/>
    <property type="evidence" value="ECO:0007669"/>
    <property type="project" value="InterPro"/>
</dbReference>
<dbReference type="GO" id="GO:0005524">
    <property type="term" value="F:ATP binding"/>
    <property type="evidence" value="ECO:0007669"/>
    <property type="project" value="InterPro"/>
</dbReference>
<gene>
    <name evidence="2" type="ORF">K452DRAFT_234733</name>
</gene>
<dbReference type="EMBL" id="ML995498">
    <property type="protein sequence ID" value="KAF2138096.1"/>
    <property type="molecule type" value="Genomic_DNA"/>
</dbReference>
<evidence type="ECO:0000313" key="2">
    <source>
        <dbReference type="EMBL" id="KAF2138096.1"/>
    </source>
</evidence>
<accession>A0A6A6B2Q1</accession>
<dbReference type="GeneID" id="54294879"/>
<evidence type="ECO:0000313" key="3">
    <source>
        <dbReference type="Proteomes" id="UP000799438"/>
    </source>
</evidence>
<dbReference type="AlphaFoldDB" id="A0A6A6B2Q1"/>
<evidence type="ECO:0000259" key="1">
    <source>
        <dbReference type="PROSITE" id="PS50011"/>
    </source>
</evidence>
<dbReference type="PROSITE" id="PS50011">
    <property type="entry name" value="PROTEIN_KINASE_DOM"/>
    <property type="match status" value="1"/>
</dbReference>
<dbReference type="InterPro" id="IPR011009">
    <property type="entry name" value="Kinase-like_dom_sf"/>
</dbReference>